<dbReference type="GO" id="GO:0080153">
    <property type="term" value="P:negative regulation of reductive pentose-phosphate cycle"/>
    <property type="evidence" value="ECO:0007669"/>
    <property type="project" value="TreeGrafter"/>
</dbReference>
<proteinExistence type="predicted"/>
<dbReference type="AlphaFoldDB" id="A0AAW1NSX9"/>
<dbReference type="PANTHER" id="PTHR33921">
    <property type="entry name" value="CALVIN CYCLE PROTEIN CP12-2, CHLOROPLASTIC"/>
    <property type="match status" value="1"/>
</dbReference>
<gene>
    <name evidence="3" type="ORF">WJX73_009756</name>
</gene>
<evidence type="ECO:0000313" key="4">
    <source>
        <dbReference type="Proteomes" id="UP001465755"/>
    </source>
</evidence>
<dbReference type="GO" id="GO:0009507">
    <property type="term" value="C:chloroplast"/>
    <property type="evidence" value="ECO:0007669"/>
    <property type="project" value="TreeGrafter"/>
</dbReference>
<dbReference type="Proteomes" id="UP001465755">
    <property type="component" value="Unassembled WGS sequence"/>
</dbReference>
<dbReference type="EMBL" id="JALJOQ010000156">
    <property type="protein sequence ID" value="KAK9792988.1"/>
    <property type="molecule type" value="Genomic_DNA"/>
</dbReference>
<protein>
    <recommendedName>
        <fullName evidence="2">CP12 domain-containing protein</fullName>
    </recommendedName>
</protein>
<feature type="domain" description="CP12" evidence="2">
    <location>
        <begin position="51"/>
        <end position="116"/>
    </location>
</feature>
<keyword evidence="4" id="KW-1185">Reference proteome</keyword>
<dbReference type="InterPro" id="IPR039314">
    <property type="entry name" value="CP12-like"/>
</dbReference>
<feature type="disulfide bond" evidence="1">
    <location>
        <begin position="102"/>
        <end position="111"/>
    </location>
</feature>
<sequence>MAFIATSVVCKPCTAAPSRPALSIQPRVARSASFRARAAPTTEKSAADKSAVEKAIEAAKETCEQGNVGACAAAWDEVEELAANVSDKKLTNIAADPLEEYCGDNPDADECRIYED</sequence>
<evidence type="ECO:0000259" key="2">
    <source>
        <dbReference type="SMART" id="SM01093"/>
    </source>
</evidence>
<organism evidence="3 4">
    <name type="scientific">Symbiochloris irregularis</name>
    <dbReference type="NCBI Taxonomy" id="706552"/>
    <lineage>
        <taxon>Eukaryota</taxon>
        <taxon>Viridiplantae</taxon>
        <taxon>Chlorophyta</taxon>
        <taxon>core chlorophytes</taxon>
        <taxon>Trebouxiophyceae</taxon>
        <taxon>Trebouxiales</taxon>
        <taxon>Trebouxiaceae</taxon>
        <taxon>Symbiochloris</taxon>
    </lineage>
</organism>
<dbReference type="InterPro" id="IPR003823">
    <property type="entry name" value="CP12_dom"/>
</dbReference>
<reference evidence="3 4" key="1">
    <citation type="journal article" date="2024" name="Nat. Commun.">
        <title>Phylogenomics reveals the evolutionary origins of lichenization in chlorophyte algae.</title>
        <authorList>
            <person name="Puginier C."/>
            <person name="Libourel C."/>
            <person name="Otte J."/>
            <person name="Skaloud P."/>
            <person name="Haon M."/>
            <person name="Grisel S."/>
            <person name="Petersen M."/>
            <person name="Berrin J.G."/>
            <person name="Delaux P.M."/>
            <person name="Dal Grande F."/>
            <person name="Keller J."/>
        </authorList>
    </citation>
    <scope>NUCLEOTIDE SEQUENCE [LARGE SCALE GENOMIC DNA]</scope>
    <source>
        <strain evidence="3 4">SAG 2036</strain>
    </source>
</reference>
<dbReference type="PANTHER" id="PTHR33921:SF15">
    <property type="entry name" value="CALVIN CYCLE PROTEIN CP12-2, CHLOROPLASTIC"/>
    <property type="match status" value="1"/>
</dbReference>
<comment type="caution">
    <text evidence="3">The sequence shown here is derived from an EMBL/GenBank/DDBJ whole genome shotgun (WGS) entry which is preliminary data.</text>
</comment>
<feature type="disulfide bond" evidence="1">
    <location>
        <begin position="63"/>
        <end position="71"/>
    </location>
</feature>
<accession>A0AAW1NSX9</accession>
<keyword evidence="1" id="KW-1015">Disulfide bond</keyword>
<dbReference type="SMART" id="SM01093">
    <property type="entry name" value="CP12"/>
    <property type="match status" value="1"/>
</dbReference>
<evidence type="ECO:0000256" key="1">
    <source>
        <dbReference type="PIRSR" id="PIRSR639314-50"/>
    </source>
</evidence>
<dbReference type="Pfam" id="PF02672">
    <property type="entry name" value="CP12"/>
    <property type="match status" value="1"/>
</dbReference>
<name>A0AAW1NSX9_9CHLO</name>
<evidence type="ECO:0000313" key="3">
    <source>
        <dbReference type="EMBL" id="KAK9792988.1"/>
    </source>
</evidence>